<keyword evidence="3" id="KW-1185">Reference proteome</keyword>
<dbReference type="Proteomes" id="UP001303115">
    <property type="component" value="Unassembled WGS sequence"/>
</dbReference>
<comment type="caution">
    <text evidence="2">The sequence shown here is derived from an EMBL/GenBank/DDBJ whole genome shotgun (WGS) entry which is preliminary data.</text>
</comment>
<dbReference type="EMBL" id="MU854426">
    <property type="protein sequence ID" value="KAK4038543.1"/>
    <property type="molecule type" value="Genomic_DNA"/>
</dbReference>
<dbReference type="CDD" id="cd18186">
    <property type="entry name" value="BTB_POZ_ZBTB_KLHL-like"/>
    <property type="match status" value="1"/>
</dbReference>
<dbReference type="Gene3D" id="3.30.710.10">
    <property type="entry name" value="Potassium Channel Kv1.1, Chain A"/>
    <property type="match status" value="1"/>
</dbReference>
<reference evidence="3" key="1">
    <citation type="journal article" date="2023" name="Mol. Phylogenet. Evol.">
        <title>Genome-scale phylogeny and comparative genomics of the fungal order Sordariales.</title>
        <authorList>
            <person name="Hensen N."/>
            <person name="Bonometti L."/>
            <person name="Westerberg I."/>
            <person name="Brannstrom I.O."/>
            <person name="Guillou S."/>
            <person name="Cros-Aarteil S."/>
            <person name="Calhoun S."/>
            <person name="Haridas S."/>
            <person name="Kuo A."/>
            <person name="Mondo S."/>
            <person name="Pangilinan J."/>
            <person name="Riley R."/>
            <person name="LaButti K."/>
            <person name="Andreopoulos B."/>
            <person name="Lipzen A."/>
            <person name="Chen C."/>
            <person name="Yan M."/>
            <person name="Daum C."/>
            <person name="Ng V."/>
            <person name="Clum A."/>
            <person name="Steindorff A."/>
            <person name="Ohm R.A."/>
            <person name="Martin F."/>
            <person name="Silar P."/>
            <person name="Natvig D.O."/>
            <person name="Lalanne C."/>
            <person name="Gautier V."/>
            <person name="Ament-Velasquez S.L."/>
            <person name="Kruys A."/>
            <person name="Hutchinson M.I."/>
            <person name="Powell A.J."/>
            <person name="Barry K."/>
            <person name="Miller A.N."/>
            <person name="Grigoriev I.V."/>
            <person name="Debuchy R."/>
            <person name="Gladieux P."/>
            <person name="Hiltunen Thoren M."/>
            <person name="Johannesson H."/>
        </authorList>
    </citation>
    <scope>NUCLEOTIDE SEQUENCE [LARGE SCALE GENOMIC DNA]</scope>
    <source>
        <strain evidence="3">CBS 284.82</strain>
    </source>
</reference>
<dbReference type="AlphaFoldDB" id="A0AAN6SQP4"/>
<name>A0AAN6SQP4_9PEZI</name>
<feature type="domain" description="BTB" evidence="1">
    <location>
        <begin position="19"/>
        <end position="86"/>
    </location>
</feature>
<organism evidence="2 3">
    <name type="scientific">Parachaetomium inaequale</name>
    <dbReference type="NCBI Taxonomy" id="2588326"/>
    <lineage>
        <taxon>Eukaryota</taxon>
        <taxon>Fungi</taxon>
        <taxon>Dikarya</taxon>
        <taxon>Ascomycota</taxon>
        <taxon>Pezizomycotina</taxon>
        <taxon>Sordariomycetes</taxon>
        <taxon>Sordariomycetidae</taxon>
        <taxon>Sordariales</taxon>
        <taxon>Chaetomiaceae</taxon>
        <taxon>Parachaetomium</taxon>
    </lineage>
</organism>
<proteinExistence type="predicted"/>
<dbReference type="SMART" id="SM00225">
    <property type="entry name" value="BTB"/>
    <property type="match status" value="1"/>
</dbReference>
<accession>A0AAN6SQP4</accession>
<dbReference type="PROSITE" id="PS50097">
    <property type="entry name" value="BTB"/>
    <property type="match status" value="1"/>
</dbReference>
<evidence type="ECO:0000313" key="2">
    <source>
        <dbReference type="EMBL" id="KAK4038543.1"/>
    </source>
</evidence>
<dbReference type="SUPFAM" id="SSF54695">
    <property type="entry name" value="POZ domain"/>
    <property type="match status" value="1"/>
</dbReference>
<sequence length="282" mass="31958">MENRFMSSDEKLLRSGLFSDVTIKCGDRTWQLHKNILCSRSEWFEKALTGKFKEAETGVVEIQNFDPEAIDWLLQYIYTGACDIAFLKPPCTTKTNFVTCYEVYTVADYFTLAPLRKIALDTLTSEFDSKLGPLQLQQESATEWLPELCDAIRLVYTHDHYPVDSTCDLTPIRAAFVDFVHTARFYFLQNADFNRFLDGGEVPTFALDLFRAMRDTGDFCAHPPEPHCSFCRMKPTRGDKSYYTHLAPETMKLTACCSTCAGKRDLGSGMTDWAGKKALAGT</sequence>
<dbReference type="InterPro" id="IPR011333">
    <property type="entry name" value="SKP1/BTB/POZ_sf"/>
</dbReference>
<evidence type="ECO:0000259" key="1">
    <source>
        <dbReference type="PROSITE" id="PS50097"/>
    </source>
</evidence>
<dbReference type="PANTHER" id="PTHR24413">
    <property type="entry name" value="SPECKLE-TYPE POZ PROTEIN"/>
    <property type="match status" value="1"/>
</dbReference>
<dbReference type="InterPro" id="IPR000210">
    <property type="entry name" value="BTB/POZ_dom"/>
</dbReference>
<evidence type="ECO:0000313" key="3">
    <source>
        <dbReference type="Proteomes" id="UP001303115"/>
    </source>
</evidence>
<dbReference type="Pfam" id="PF00651">
    <property type="entry name" value="BTB"/>
    <property type="match status" value="1"/>
</dbReference>
<gene>
    <name evidence="2" type="ORF">C8A01DRAFT_47870</name>
</gene>
<protein>
    <submittedName>
        <fullName evidence="2">BTB/POZ protein</fullName>
    </submittedName>
</protein>